<name>A0ABW8Z8X0_9BURK</name>
<dbReference type="CDD" id="cd04301">
    <property type="entry name" value="NAT_SF"/>
    <property type="match status" value="1"/>
</dbReference>
<keyword evidence="5" id="KW-1185">Reference proteome</keyword>
<comment type="caution">
    <text evidence="4">The sequence shown here is derived from an EMBL/GenBank/DDBJ whole genome shotgun (WGS) entry which is preliminary data.</text>
</comment>
<evidence type="ECO:0000259" key="3">
    <source>
        <dbReference type="PROSITE" id="PS51186"/>
    </source>
</evidence>
<keyword evidence="2" id="KW-0012">Acyltransferase</keyword>
<accession>A0ABW8Z8X0</accession>
<protein>
    <submittedName>
        <fullName evidence="4">GNAT family N-acetyltransferase</fullName>
    </submittedName>
</protein>
<dbReference type="PROSITE" id="PS51186">
    <property type="entry name" value="GNAT"/>
    <property type="match status" value="1"/>
</dbReference>
<proteinExistence type="predicted"/>
<sequence length="200" mass="21792">MSVTGKGQNKDRDPDITNVVGPVTVRRATVDDAALIAQVRIDSWRAAYRGMIPDAYLDGMKVEDSTRMWTRVLSAASDAACTYVAEVDGELVGFAAGITLAERKLDFDAELTALYVLPSAQRAGIGRRLLTEVAATLGAAGAPNMLVWVLAQNKKARDFYAHLDALLLAEQTFKWDELDLIEVAYGWRDIQSIGKITTVS</sequence>
<dbReference type="Pfam" id="PF00583">
    <property type="entry name" value="Acetyltransf_1"/>
    <property type="match status" value="1"/>
</dbReference>
<dbReference type="InterPro" id="IPR050832">
    <property type="entry name" value="Bact_Acetyltransf"/>
</dbReference>
<organism evidence="4 5">
    <name type="scientific">Herbaspirillum rhizosphaerae</name>
    <dbReference type="NCBI Taxonomy" id="346179"/>
    <lineage>
        <taxon>Bacteria</taxon>
        <taxon>Pseudomonadati</taxon>
        <taxon>Pseudomonadota</taxon>
        <taxon>Betaproteobacteria</taxon>
        <taxon>Burkholderiales</taxon>
        <taxon>Oxalobacteraceae</taxon>
        <taxon>Herbaspirillum</taxon>
    </lineage>
</organism>
<feature type="domain" description="N-acetyltransferase" evidence="3">
    <location>
        <begin position="23"/>
        <end position="200"/>
    </location>
</feature>
<dbReference type="PANTHER" id="PTHR43877">
    <property type="entry name" value="AMINOALKYLPHOSPHONATE N-ACETYLTRANSFERASE-RELATED-RELATED"/>
    <property type="match status" value="1"/>
</dbReference>
<reference evidence="4 5" key="1">
    <citation type="journal article" date="2024" name="Chem. Sci.">
        <title>Discovery of megapolipeptins by genome mining of a Burkholderiales bacteria collection.</title>
        <authorList>
            <person name="Paulo B.S."/>
            <person name="Recchia M.J.J."/>
            <person name="Lee S."/>
            <person name="Fergusson C.H."/>
            <person name="Romanowski S.B."/>
            <person name="Hernandez A."/>
            <person name="Krull N."/>
            <person name="Liu D.Y."/>
            <person name="Cavanagh H."/>
            <person name="Bos A."/>
            <person name="Gray C.A."/>
            <person name="Murphy B.T."/>
            <person name="Linington R.G."/>
            <person name="Eustaquio A.S."/>
        </authorList>
    </citation>
    <scope>NUCLEOTIDE SEQUENCE [LARGE SCALE GENOMIC DNA]</scope>
    <source>
        <strain evidence="4 5">RL21-008-BIB-B</strain>
    </source>
</reference>
<evidence type="ECO:0000256" key="1">
    <source>
        <dbReference type="ARBA" id="ARBA00022679"/>
    </source>
</evidence>
<dbReference type="Gene3D" id="3.40.630.30">
    <property type="match status" value="1"/>
</dbReference>
<dbReference type="InterPro" id="IPR016181">
    <property type="entry name" value="Acyl_CoA_acyltransferase"/>
</dbReference>
<dbReference type="Proteomes" id="UP001629214">
    <property type="component" value="Unassembled WGS sequence"/>
</dbReference>
<dbReference type="SUPFAM" id="SSF55729">
    <property type="entry name" value="Acyl-CoA N-acyltransferases (Nat)"/>
    <property type="match status" value="1"/>
</dbReference>
<evidence type="ECO:0000313" key="5">
    <source>
        <dbReference type="Proteomes" id="UP001629214"/>
    </source>
</evidence>
<dbReference type="InterPro" id="IPR000182">
    <property type="entry name" value="GNAT_dom"/>
</dbReference>
<evidence type="ECO:0000256" key="2">
    <source>
        <dbReference type="ARBA" id="ARBA00023315"/>
    </source>
</evidence>
<keyword evidence="1" id="KW-0808">Transferase</keyword>
<evidence type="ECO:0000313" key="4">
    <source>
        <dbReference type="EMBL" id="MFL9878763.1"/>
    </source>
</evidence>
<dbReference type="RefSeq" id="WP_408167756.1">
    <property type="nucleotide sequence ID" value="NZ_JAQQFR010000005.1"/>
</dbReference>
<dbReference type="EMBL" id="JAQQFR010000005">
    <property type="protein sequence ID" value="MFL9878763.1"/>
    <property type="molecule type" value="Genomic_DNA"/>
</dbReference>
<gene>
    <name evidence="4" type="ORF">PQR63_10235</name>
</gene>